<proteinExistence type="inferred from homology"/>
<dbReference type="CTD" id="20320197"/>
<dbReference type="EMBL" id="KL596738">
    <property type="protein sequence ID" value="KER26802.1"/>
    <property type="molecule type" value="Genomic_DNA"/>
</dbReference>
<dbReference type="RefSeq" id="XP_009169438.1">
    <property type="nucleotide sequence ID" value="XM_009171174.1"/>
</dbReference>
<keyword evidence="7 8" id="KW-0472">Membrane</keyword>
<keyword evidence="4" id="KW-1000">Mitochondrion outer membrane</keyword>
<dbReference type="Pfam" id="PF17171">
    <property type="entry name" value="GST_C_6"/>
    <property type="match status" value="1"/>
</dbReference>
<dbReference type="GO" id="GO:0015031">
    <property type="term" value="P:protein transport"/>
    <property type="evidence" value="ECO:0007669"/>
    <property type="project" value="UniProtKB-KW"/>
</dbReference>
<evidence type="ECO:0000256" key="8">
    <source>
        <dbReference type="SAM" id="Phobius"/>
    </source>
</evidence>
<evidence type="ECO:0000256" key="3">
    <source>
        <dbReference type="ARBA" id="ARBA00022448"/>
    </source>
</evidence>
<evidence type="ECO:0000259" key="9">
    <source>
        <dbReference type="Pfam" id="PF10568"/>
    </source>
</evidence>
<gene>
    <name evidence="11" type="ORF">T265_06015</name>
</gene>
<keyword evidence="12" id="KW-1185">Reference proteome</keyword>
<dbReference type="Proteomes" id="UP000054324">
    <property type="component" value="Unassembled WGS sequence"/>
</dbReference>
<protein>
    <recommendedName>
        <fullName evidence="13">Metaxin</fullName>
    </recommendedName>
</protein>
<evidence type="ECO:0000256" key="6">
    <source>
        <dbReference type="ARBA" id="ARBA00023128"/>
    </source>
</evidence>
<comment type="similarity">
    <text evidence="2">Belongs to the metaxin family.</text>
</comment>
<evidence type="ECO:0000256" key="7">
    <source>
        <dbReference type="ARBA" id="ARBA00023136"/>
    </source>
</evidence>
<sequence>MKLNDASHNDSRFTNLPLLRHGGIETQGISKILSYLRSQAYVYLGNCPMKLNDASHNDSRFTNLPLLRHGGIETQGISKILSYLRSQNYGLEYGISDSESVELASLVALIERQLTPAIDWFLWGEDEVFVKFTRPCYTASIGRLESFYLPFRWRAYKMDLTRHKQLTHCFRQLSDTVLGQELYAMGKRCLTALSYILDKKKYFLADRPTAVDAYLFGRLWPLLLYEARHGTADWTSLDNAKTYNGHSASHPLVQHLLQCPNLVSHFIRIQNTYFPKAAASFRKDITLSHSKRQQTLGLVTAHPVRDCVIVGVGITVLFLIYARRIGLIRMISS</sequence>
<feature type="domain" description="Metaxin glutathione S-transferase" evidence="10">
    <location>
        <begin position="186"/>
        <end position="269"/>
    </location>
</feature>
<dbReference type="GO" id="GO:0001401">
    <property type="term" value="C:SAM complex"/>
    <property type="evidence" value="ECO:0007669"/>
    <property type="project" value="InterPro"/>
</dbReference>
<dbReference type="KEGG" id="ovi:T265_06015"/>
<name>A0A074ZM15_OPIVI</name>
<dbReference type="InterPro" id="IPR033468">
    <property type="entry name" value="Metaxin_GST"/>
</dbReference>
<dbReference type="SUPFAM" id="SSF47616">
    <property type="entry name" value="GST C-terminal domain-like"/>
    <property type="match status" value="1"/>
</dbReference>
<dbReference type="Pfam" id="PF10568">
    <property type="entry name" value="Tom37"/>
    <property type="match status" value="1"/>
</dbReference>
<comment type="subcellular location">
    <subcellularLocation>
        <location evidence="1">Mitochondrion outer membrane</location>
    </subcellularLocation>
</comment>
<dbReference type="AlphaFoldDB" id="A0A074ZM15"/>
<keyword evidence="3" id="KW-0813">Transport</keyword>
<dbReference type="InterPro" id="IPR019564">
    <property type="entry name" value="Sam37/metaxin_N"/>
</dbReference>
<keyword evidence="6" id="KW-0496">Mitochondrion</keyword>
<dbReference type="STRING" id="6198.A0A074ZM15"/>
<evidence type="ECO:0000256" key="2">
    <source>
        <dbReference type="ARBA" id="ARBA00009170"/>
    </source>
</evidence>
<evidence type="ECO:0000259" key="10">
    <source>
        <dbReference type="Pfam" id="PF17171"/>
    </source>
</evidence>
<reference evidence="11 12" key="1">
    <citation type="submission" date="2013-11" db="EMBL/GenBank/DDBJ databases">
        <title>Opisthorchis viverrini - life in the bile duct.</title>
        <authorList>
            <person name="Young N.D."/>
            <person name="Nagarajan N."/>
            <person name="Lin S.J."/>
            <person name="Korhonen P.K."/>
            <person name="Jex A.R."/>
            <person name="Hall R.S."/>
            <person name="Safavi-Hemami H."/>
            <person name="Kaewkong W."/>
            <person name="Bertrand D."/>
            <person name="Gao S."/>
            <person name="Seet Q."/>
            <person name="Wongkham S."/>
            <person name="Teh B.T."/>
            <person name="Wongkham C."/>
            <person name="Intapan P.M."/>
            <person name="Maleewong W."/>
            <person name="Yang X."/>
            <person name="Hu M."/>
            <person name="Wang Z."/>
            <person name="Hofmann A."/>
            <person name="Sternberg P.W."/>
            <person name="Tan P."/>
            <person name="Wang J."/>
            <person name="Gasser R.B."/>
        </authorList>
    </citation>
    <scope>NUCLEOTIDE SEQUENCE [LARGE SCALE GENOMIC DNA]</scope>
</reference>
<feature type="transmembrane region" description="Helical" evidence="8">
    <location>
        <begin position="303"/>
        <end position="322"/>
    </location>
</feature>
<evidence type="ECO:0000256" key="4">
    <source>
        <dbReference type="ARBA" id="ARBA00022787"/>
    </source>
</evidence>
<evidence type="ECO:0000256" key="1">
    <source>
        <dbReference type="ARBA" id="ARBA00004294"/>
    </source>
</evidence>
<dbReference type="InterPro" id="IPR050931">
    <property type="entry name" value="Mito_Protein_Transport_Metaxin"/>
</dbReference>
<keyword evidence="8" id="KW-1133">Transmembrane helix</keyword>
<evidence type="ECO:0000313" key="12">
    <source>
        <dbReference type="Proteomes" id="UP000054324"/>
    </source>
</evidence>
<feature type="domain" description="Mitochondrial outer membrane transport complex Sam37/metaxin N-terminal" evidence="9">
    <location>
        <begin position="40"/>
        <end position="154"/>
    </location>
</feature>
<dbReference type="PANTHER" id="PTHR12289:SF41">
    <property type="entry name" value="FAILED AXON CONNECTIONS-RELATED"/>
    <property type="match status" value="1"/>
</dbReference>
<dbReference type="InterPro" id="IPR036282">
    <property type="entry name" value="Glutathione-S-Trfase_C_sf"/>
</dbReference>
<dbReference type="GeneID" id="20320197"/>
<organism evidence="11 12">
    <name type="scientific">Opisthorchis viverrini</name>
    <name type="common">Southeast Asian liver fluke</name>
    <dbReference type="NCBI Taxonomy" id="6198"/>
    <lineage>
        <taxon>Eukaryota</taxon>
        <taxon>Metazoa</taxon>
        <taxon>Spiralia</taxon>
        <taxon>Lophotrochozoa</taxon>
        <taxon>Platyhelminthes</taxon>
        <taxon>Trematoda</taxon>
        <taxon>Digenea</taxon>
        <taxon>Opisthorchiida</taxon>
        <taxon>Opisthorchiata</taxon>
        <taxon>Opisthorchiidae</taxon>
        <taxon>Opisthorchis</taxon>
    </lineage>
</organism>
<keyword evidence="5" id="KW-0653">Protein transport</keyword>
<evidence type="ECO:0000313" key="11">
    <source>
        <dbReference type="EMBL" id="KER26802.1"/>
    </source>
</evidence>
<dbReference type="GO" id="GO:0007005">
    <property type="term" value="P:mitochondrion organization"/>
    <property type="evidence" value="ECO:0007669"/>
    <property type="project" value="TreeGrafter"/>
</dbReference>
<dbReference type="PANTHER" id="PTHR12289">
    <property type="entry name" value="METAXIN RELATED"/>
    <property type="match status" value="1"/>
</dbReference>
<keyword evidence="8" id="KW-0812">Transmembrane</keyword>
<dbReference type="OrthoDB" id="5835136at2759"/>
<accession>A0A074ZM15</accession>
<evidence type="ECO:0000256" key="5">
    <source>
        <dbReference type="ARBA" id="ARBA00022927"/>
    </source>
</evidence>
<evidence type="ECO:0008006" key="13">
    <source>
        <dbReference type="Google" id="ProtNLM"/>
    </source>
</evidence>